<comment type="caution">
    <text evidence="2">The sequence shown here is derived from an EMBL/GenBank/DDBJ whole genome shotgun (WGS) entry which is preliminary data.</text>
</comment>
<dbReference type="OrthoDB" id="5599753at2759"/>
<dbReference type="AlphaFoldDB" id="A0A397HNR2"/>
<keyword evidence="3" id="KW-1185">Reference proteome</keyword>
<accession>A0A397HNR2</accession>
<keyword evidence="1" id="KW-0732">Signal</keyword>
<feature type="chain" id="PRO_5017239119" evidence="1">
    <location>
        <begin position="17"/>
        <end position="234"/>
    </location>
</feature>
<feature type="signal peptide" evidence="1">
    <location>
        <begin position="1"/>
        <end position="16"/>
    </location>
</feature>
<protein>
    <submittedName>
        <fullName evidence="2">Uncharacterized protein</fullName>
    </submittedName>
</protein>
<evidence type="ECO:0000256" key="1">
    <source>
        <dbReference type="SAM" id="SignalP"/>
    </source>
</evidence>
<reference evidence="2" key="1">
    <citation type="submission" date="2018-08" db="EMBL/GenBank/DDBJ databases">
        <title>Draft genome sequence of azole-resistant Aspergillus thermomutatus (Neosartorya pseudofischeri) strain HMR AF 39, isolated from a human nasal aspirate.</title>
        <authorList>
            <person name="Parent-Michaud M."/>
            <person name="Dufresne P.J."/>
            <person name="Fournier E."/>
            <person name="Martineau C."/>
            <person name="Moreira S."/>
            <person name="Perkins V."/>
            <person name="De Repentigny L."/>
            <person name="Dufresne S.F."/>
        </authorList>
    </citation>
    <scope>NUCLEOTIDE SEQUENCE [LARGE SCALE GENOMIC DNA]</scope>
    <source>
        <strain evidence="2">HMR AF 39</strain>
    </source>
</reference>
<dbReference type="EMBL" id="NKHU02000028">
    <property type="protein sequence ID" value="RHZ63598.1"/>
    <property type="molecule type" value="Genomic_DNA"/>
</dbReference>
<proteinExistence type="predicted"/>
<name>A0A397HNR2_ASPTH</name>
<sequence length="234" mass="27517">MSLLSLLILSLTLTSAYFYFSHRSLASRIHPVLHTGTLPQSLSSSILSIPPAVFTNQYFSLYNHASRSVPRQLLPSHNLPTLFVLLLRRNLTVFSHFPKAWKQRSTCSWELRRTFRSSYIQSLDFNEGEVICGVYRVLVRKPDRVEFEIDMKECEGRWVIRYWEEGEKVVFCSETVSWRLTETETPMPGENRMLRFIHETMAWWLLDSGVRYLMDLEADFGPEEEEREDKELVK</sequence>
<evidence type="ECO:0000313" key="3">
    <source>
        <dbReference type="Proteomes" id="UP000215305"/>
    </source>
</evidence>
<dbReference type="VEuPathDB" id="FungiDB:CDV56_107139"/>
<dbReference type="Proteomes" id="UP000215305">
    <property type="component" value="Unassembled WGS sequence"/>
</dbReference>
<gene>
    <name evidence="2" type="ORF">CDV56_107139</name>
</gene>
<dbReference type="GeneID" id="38129113"/>
<evidence type="ECO:0000313" key="2">
    <source>
        <dbReference type="EMBL" id="RHZ63598.1"/>
    </source>
</evidence>
<organism evidence="2 3">
    <name type="scientific">Aspergillus thermomutatus</name>
    <name type="common">Neosartorya pseudofischeri</name>
    <dbReference type="NCBI Taxonomy" id="41047"/>
    <lineage>
        <taxon>Eukaryota</taxon>
        <taxon>Fungi</taxon>
        <taxon>Dikarya</taxon>
        <taxon>Ascomycota</taxon>
        <taxon>Pezizomycotina</taxon>
        <taxon>Eurotiomycetes</taxon>
        <taxon>Eurotiomycetidae</taxon>
        <taxon>Eurotiales</taxon>
        <taxon>Aspergillaceae</taxon>
        <taxon>Aspergillus</taxon>
        <taxon>Aspergillus subgen. Fumigati</taxon>
    </lineage>
</organism>
<dbReference type="RefSeq" id="XP_026617204.1">
    <property type="nucleotide sequence ID" value="XM_026760758.1"/>
</dbReference>